<evidence type="ECO:0000256" key="1">
    <source>
        <dbReference type="SAM" id="MobiDB-lite"/>
    </source>
</evidence>
<reference evidence="2" key="1">
    <citation type="submission" date="2021-01" db="EMBL/GenBank/DDBJ databases">
        <authorList>
            <person name="Kaushik A."/>
        </authorList>
    </citation>
    <scope>NUCLEOTIDE SEQUENCE</scope>
    <source>
        <strain evidence="2">AG1-1C</strain>
    </source>
</reference>
<protein>
    <submittedName>
        <fullName evidence="2">Uncharacterized protein</fullName>
    </submittedName>
</protein>
<proteinExistence type="predicted"/>
<feature type="region of interest" description="Disordered" evidence="1">
    <location>
        <begin position="44"/>
        <end position="71"/>
    </location>
</feature>
<evidence type="ECO:0000313" key="3">
    <source>
        <dbReference type="Proteomes" id="UP000663846"/>
    </source>
</evidence>
<organism evidence="2 3">
    <name type="scientific">Rhizoctonia solani</name>
    <dbReference type="NCBI Taxonomy" id="456999"/>
    <lineage>
        <taxon>Eukaryota</taxon>
        <taxon>Fungi</taxon>
        <taxon>Dikarya</taxon>
        <taxon>Basidiomycota</taxon>
        <taxon>Agaricomycotina</taxon>
        <taxon>Agaricomycetes</taxon>
        <taxon>Cantharellales</taxon>
        <taxon>Ceratobasidiaceae</taxon>
        <taxon>Rhizoctonia</taxon>
    </lineage>
</organism>
<feature type="compositionally biased region" description="Basic and acidic residues" evidence="1">
    <location>
        <begin position="1"/>
        <end position="10"/>
    </location>
</feature>
<dbReference type="Proteomes" id="UP000663846">
    <property type="component" value="Unassembled WGS sequence"/>
</dbReference>
<dbReference type="AlphaFoldDB" id="A0A8H2W914"/>
<dbReference type="EMBL" id="CAJMWS010000050">
    <property type="protein sequence ID" value="CAE6348979.1"/>
    <property type="molecule type" value="Genomic_DNA"/>
</dbReference>
<comment type="caution">
    <text evidence="2">The sequence shown here is derived from an EMBL/GenBank/DDBJ whole genome shotgun (WGS) entry which is preliminary data.</text>
</comment>
<accession>A0A8H2W914</accession>
<feature type="non-terminal residue" evidence="2">
    <location>
        <position position="1"/>
    </location>
</feature>
<sequence length="124" mass="13630">HVTGRSRDPHTQTLAQTRPGVGTATHAQNLGYLRVLNIGRTLRRASDNTDNLSENSAEYSKPSASTASNAMPSSVHRYLCPTPDQIQAHNLSAVEFEFNQYIAHGTILLESTGAIDLIEYWKAH</sequence>
<evidence type="ECO:0000313" key="2">
    <source>
        <dbReference type="EMBL" id="CAE6348979.1"/>
    </source>
</evidence>
<gene>
    <name evidence="2" type="ORF">RDB_LOCUS9599</name>
</gene>
<feature type="compositionally biased region" description="Polar residues" evidence="1">
    <location>
        <begin position="48"/>
        <end position="71"/>
    </location>
</feature>
<name>A0A8H2W914_9AGAM</name>
<feature type="region of interest" description="Disordered" evidence="1">
    <location>
        <begin position="1"/>
        <end position="22"/>
    </location>
</feature>